<feature type="region of interest" description="Disordered" evidence="2">
    <location>
        <begin position="532"/>
        <end position="594"/>
    </location>
</feature>
<evidence type="ECO:0000256" key="1">
    <source>
        <dbReference type="SAM" id="Coils"/>
    </source>
</evidence>
<dbReference type="AlphaFoldDB" id="A0A9W7LBQ9"/>
<dbReference type="EMBL" id="BRYA01001491">
    <property type="protein sequence ID" value="GMI44754.1"/>
    <property type="molecule type" value="Genomic_DNA"/>
</dbReference>
<organism evidence="4 5">
    <name type="scientific">Triparma columacea</name>
    <dbReference type="NCBI Taxonomy" id="722753"/>
    <lineage>
        <taxon>Eukaryota</taxon>
        <taxon>Sar</taxon>
        <taxon>Stramenopiles</taxon>
        <taxon>Ochrophyta</taxon>
        <taxon>Bolidophyceae</taxon>
        <taxon>Parmales</taxon>
        <taxon>Triparmaceae</taxon>
        <taxon>Triparma</taxon>
    </lineage>
</organism>
<dbReference type="Proteomes" id="UP001165065">
    <property type="component" value="Unassembled WGS sequence"/>
</dbReference>
<gene>
    <name evidence="4" type="ORF">TrCOL_g7083</name>
</gene>
<evidence type="ECO:0000313" key="4">
    <source>
        <dbReference type="EMBL" id="GMI44754.1"/>
    </source>
</evidence>
<protein>
    <recommendedName>
        <fullName evidence="6">DUF1995 domain-containing protein</fullName>
    </recommendedName>
</protein>
<feature type="compositionally biased region" description="Acidic residues" evidence="2">
    <location>
        <begin position="566"/>
        <end position="583"/>
    </location>
</feature>
<accession>A0A9W7LBQ9</accession>
<keyword evidence="5" id="KW-1185">Reference proteome</keyword>
<feature type="compositionally biased region" description="Basic and acidic residues" evidence="2">
    <location>
        <begin position="584"/>
        <end position="594"/>
    </location>
</feature>
<feature type="coiled-coil region" evidence="1">
    <location>
        <begin position="77"/>
        <end position="125"/>
    </location>
</feature>
<evidence type="ECO:0008006" key="6">
    <source>
        <dbReference type="Google" id="ProtNLM"/>
    </source>
</evidence>
<comment type="caution">
    <text evidence="4">The sequence shown here is derived from an EMBL/GenBank/DDBJ whole genome shotgun (WGS) entry which is preliminary data.</text>
</comment>
<dbReference type="OrthoDB" id="44882at2759"/>
<evidence type="ECO:0000256" key="3">
    <source>
        <dbReference type="SAM" id="SignalP"/>
    </source>
</evidence>
<feature type="signal peptide" evidence="3">
    <location>
        <begin position="1"/>
        <end position="23"/>
    </location>
</feature>
<feature type="chain" id="PRO_5040745749" description="DUF1995 domain-containing protein" evidence="3">
    <location>
        <begin position="24"/>
        <end position="594"/>
    </location>
</feature>
<name>A0A9W7LBQ9_9STRA</name>
<keyword evidence="3" id="KW-0732">Signal</keyword>
<reference evidence="5" key="1">
    <citation type="journal article" date="2023" name="Commun. Biol.">
        <title>Genome analysis of Parmales, the sister group of diatoms, reveals the evolutionary specialization of diatoms from phago-mixotrophs to photoautotrophs.</title>
        <authorList>
            <person name="Ban H."/>
            <person name="Sato S."/>
            <person name="Yoshikawa S."/>
            <person name="Yamada K."/>
            <person name="Nakamura Y."/>
            <person name="Ichinomiya M."/>
            <person name="Sato N."/>
            <person name="Blanc-Mathieu R."/>
            <person name="Endo H."/>
            <person name="Kuwata A."/>
            <person name="Ogata H."/>
        </authorList>
    </citation>
    <scope>NUCLEOTIDE SEQUENCE [LARGE SCALE GENOMIC DNA]</scope>
</reference>
<sequence length="594" mass="65794">MMSISFLSFISIFFLISFPKVISFGPGTIQRVSSPRATAFPWISYPVNLTPPTSTKLFAADDEIPLNNDEDNDANEMERVKHDLDILETRLRNLEALTASQQVDLRKLKNENDELVLTLRKLSELIDVLKDAGLTGSNIRSNVKRPRSGVGRLGDEDEDEEEEYYLVDDVDSDSSPMLYEYEYFDDEEIFGSAPSSVIEAADSAGAAILAAMLAGQRRMLVDVRDAELTNNPEVLAQFVELSVLPVAAGLEGLNAERNRVKIVFPTVSQLLEYRKLSALAAPDVVALGTLNFGSLEDPDALVVVLAPSPDTEEFEMMIDILNPSDPSLQITQPIVVLNHHMDGFMNLPDPICNWEIVYHLRLLSVQYLAMKEDEETDLEEDVSQDTALEAAAQDEEIAPPAISEEEKVNPVTELIDDAVLDDVAYESAAQEQAALLNSTTVPGQTRAMVIRAYPRPWHVFVDVSADEETDFEVAQTFVSQPTQDEVNAAIIECLEGSEMQDELVAREMKEALESGQLDGVAARLMRSQELSDFDEDGDEFPVPIGVEFPGSTERETKELFMSNDNDAIEDDDDDDHDDDDGDDEAKKRDDGGNN</sequence>
<proteinExistence type="predicted"/>
<keyword evidence="1" id="KW-0175">Coiled coil</keyword>
<evidence type="ECO:0000313" key="5">
    <source>
        <dbReference type="Proteomes" id="UP001165065"/>
    </source>
</evidence>
<evidence type="ECO:0000256" key="2">
    <source>
        <dbReference type="SAM" id="MobiDB-lite"/>
    </source>
</evidence>